<dbReference type="Pfam" id="PF13384">
    <property type="entry name" value="HTH_23"/>
    <property type="match status" value="1"/>
</dbReference>
<dbReference type="AlphaFoldDB" id="A0A7G9YYC2"/>
<protein>
    <submittedName>
        <fullName evidence="1">Uncharacterized protein</fullName>
    </submittedName>
</protein>
<dbReference type="InterPro" id="IPR009057">
    <property type="entry name" value="Homeodomain-like_sf"/>
</dbReference>
<gene>
    <name evidence="1" type="ORF">PNHJDAII_00010</name>
</gene>
<reference evidence="1" key="1">
    <citation type="submission" date="2020-06" db="EMBL/GenBank/DDBJ databases">
        <title>Unique genomic features of the anaerobic methanotrophic archaea.</title>
        <authorList>
            <person name="Chadwick G.L."/>
            <person name="Skennerton C.T."/>
            <person name="Laso-Perez R."/>
            <person name="Leu A.O."/>
            <person name="Speth D.R."/>
            <person name="Yu H."/>
            <person name="Morgan-Lang C."/>
            <person name="Hatzenpichler R."/>
            <person name="Goudeau D."/>
            <person name="Malmstrom R."/>
            <person name="Brazelton W.J."/>
            <person name="Woyke T."/>
            <person name="Hallam S.J."/>
            <person name="Tyson G.W."/>
            <person name="Wegener G."/>
            <person name="Boetius A."/>
            <person name="Orphan V."/>
        </authorList>
    </citation>
    <scope>NUCLEOTIDE SEQUENCE</scope>
</reference>
<name>A0A7G9YYC2_9EURY</name>
<sequence length="118" mass="14165">MIWTHLTPLIRHISLEKLKRLIREEKNKHVFQRLLFIHQLYLEDGVEKACKRMCISKQTGYNWLNQWNEQGYEGHQPEFLRWQTTKANQKTEGTIEREAQKQGCVVDTRSAGTHQERF</sequence>
<accession>A0A7G9YYC2</accession>
<organism evidence="1">
    <name type="scientific">Candidatus Methanophagaceae archaeon ANME-1 ERB6</name>
    <dbReference type="NCBI Taxonomy" id="2759912"/>
    <lineage>
        <taxon>Archaea</taxon>
        <taxon>Methanobacteriati</taxon>
        <taxon>Methanobacteriota</taxon>
        <taxon>Stenosarchaea group</taxon>
        <taxon>Methanomicrobia</taxon>
        <taxon>Candidatus Methanophagales</taxon>
        <taxon>Candidatus Methanophagaceae</taxon>
    </lineage>
</organism>
<proteinExistence type="predicted"/>
<evidence type="ECO:0000313" key="1">
    <source>
        <dbReference type="EMBL" id="QNO53006.1"/>
    </source>
</evidence>
<dbReference type="EMBL" id="MT631528">
    <property type="protein sequence ID" value="QNO53006.1"/>
    <property type="molecule type" value="Genomic_DNA"/>
</dbReference>
<dbReference type="SUPFAM" id="SSF46689">
    <property type="entry name" value="Homeodomain-like"/>
    <property type="match status" value="1"/>
</dbReference>